<reference evidence="1 2" key="1">
    <citation type="journal article" date="2012" name="Science">
        <title>The Paleozoic origin of enzymatic lignin decomposition reconstructed from 31 fungal genomes.</title>
        <authorList>
            <person name="Floudas D."/>
            <person name="Binder M."/>
            <person name="Riley R."/>
            <person name="Barry K."/>
            <person name="Blanchette R.A."/>
            <person name="Henrissat B."/>
            <person name="Martinez A.T."/>
            <person name="Otillar R."/>
            <person name="Spatafora J.W."/>
            <person name="Yadav J.S."/>
            <person name="Aerts A."/>
            <person name="Benoit I."/>
            <person name="Boyd A."/>
            <person name="Carlson A."/>
            <person name="Copeland A."/>
            <person name="Coutinho P.M."/>
            <person name="de Vries R.P."/>
            <person name="Ferreira P."/>
            <person name="Findley K."/>
            <person name="Foster B."/>
            <person name="Gaskell J."/>
            <person name="Glotzer D."/>
            <person name="Gorecki P."/>
            <person name="Heitman J."/>
            <person name="Hesse C."/>
            <person name="Hori C."/>
            <person name="Igarashi K."/>
            <person name="Jurgens J.A."/>
            <person name="Kallen N."/>
            <person name="Kersten P."/>
            <person name="Kohler A."/>
            <person name="Kuees U."/>
            <person name="Kumar T.K.A."/>
            <person name="Kuo A."/>
            <person name="LaButti K."/>
            <person name="Larrondo L.F."/>
            <person name="Lindquist E."/>
            <person name="Ling A."/>
            <person name="Lombard V."/>
            <person name="Lucas S."/>
            <person name="Lundell T."/>
            <person name="Martin R."/>
            <person name="McLaughlin D.J."/>
            <person name="Morgenstern I."/>
            <person name="Morin E."/>
            <person name="Murat C."/>
            <person name="Nagy L.G."/>
            <person name="Nolan M."/>
            <person name="Ohm R.A."/>
            <person name="Patyshakuliyeva A."/>
            <person name="Rokas A."/>
            <person name="Ruiz-Duenas F.J."/>
            <person name="Sabat G."/>
            <person name="Salamov A."/>
            <person name="Samejima M."/>
            <person name="Schmutz J."/>
            <person name="Slot J.C."/>
            <person name="St John F."/>
            <person name="Stenlid J."/>
            <person name="Sun H."/>
            <person name="Sun S."/>
            <person name="Syed K."/>
            <person name="Tsang A."/>
            <person name="Wiebenga A."/>
            <person name="Young D."/>
            <person name="Pisabarro A."/>
            <person name="Eastwood D.C."/>
            <person name="Martin F."/>
            <person name="Cullen D."/>
            <person name="Grigoriev I.V."/>
            <person name="Hibbett D.S."/>
        </authorList>
    </citation>
    <scope>NUCLEOTIDE SEQUENCE [LARGE SCALE GENOMIC DNA]</scope>
    <source>
        <strain evidence="1 2">DJM-731 SS1</strain>
    </source>
</reference>
<proteinExistence type="predicted"/>
<evidence type="ECO:0000313" key="1">
    <source>
        <dbReference type="EMBL" id="EJU00518.1"/>
    </source>
</evidence>
<organism evidence="1 2">
    <name type="scientific">Dacryopinax primogenitus (strain DJM 731)</name>
    <name type="common">Brown rot fungus</name>
    <dbReference type="NCBI Taxonomy" id="1858805"/>
    <lineage>
        <taxon>Eukaryota</taxon>
        <taxon>Fungi</taxon>
        <taxon>Dikarya</taxon>
        <taxon>Basidiomycota</taxon>
        <taxon>Agaricomycotina</taxon>
        <taxon>Dacrymycetes</taxon>
        <taxon>Dacrymycetales</taxon>
        <taxon>Dacrymycetaceae</taxon>
        <taxon>Dacryopinax</taxon>
    </lineage>
</organism>
<dbReference type="GeneID" id="63688102"/>
<sequence>MVHTSRALFLVAFTINYYSDFFHLSSLDNHGPLHSGSQEILLLGHENTRDSGFLQQLPLSSSVRNLLMRATFLEPVAHAHAEPSVVHHPRPT</sequence>
<evidence type="ECO:0000313" key="2">
    <source>
        <dbReference type="Proteomes" id="UP000030653"/>
    </source>
</evidence>
<dbReference type="HOGENOM" id="CLU_2413218_0_0_1"/>
<keyword evidence="2" id="KW-1185">Reference proteome</keyword>
<dbReference type="RefSeq" id="XP_040627415.1">
    <property type="nucleotide sequence ID" value="XM_040773040.1"/>
</dbReference>
<protein>
    <submittedName>
        <fullName evidence="1">Uncharacterized protein</fullName>
    </submittedName>
</protein>
<gene>
    <name evidence="1" type="ORF">DACRYDRAFT_22975</name>
</gene>
<dbReference type="EMBL" id="JH795866">
    <property type="protein sequence ID" value="EJU00518.1"/>
    <property type="molecule type" value="Genomic_DNA"/>
</dbReference>
<name>M5G9M4_DACPD</name>
<dbReference type="Proteomes" id="UP000030653">
    <property type="component" value="Unassembled WGS sequence"/>
</dbReference>
<accession>M5G9M4</accession>
<dbReference type="AlphaFoldDB" id="M5G9M4"/>